<dbReference type="KEGG" id="plen:EIM92_17880"/>
<dbReference type="EMBL" id="CP034248">
    <property type="protein sequence ID" value="AZK47800.1"/>
    <property type="molecule type" value="Genomic_DNA"/>
</dbReference>
<evidence type="ECO:0000256" key="2">
    <source>
        <dbReference type="ARBA" id="ARBA00009677"/>
    </source>
</evidence>
<comment type="subunit">
    <text evidence="6">The basal body constitutes a major portion of the flagellar organelle and consists of a number of rings mounted on a central rod.</text>
</comment>
<dbReference type="GO" id="GO:0071978">
    <property type="term" value="P:bacterial-type flagellum-dependent swarming motility"/>
    <property type="evidence" value="ECO:0007669"/>
    <property type="project" value="TreeGrafter"/>
</dbReference>
<dbReference type="GO" id="GO:0030694">
    <property type="term" value="C:bacterial-type flagellum basal body, rod"/>
    <property type="evidence" value="ECO:0007669"/>
    <property type="project" value="InterPro"/>
</dbReference>
<dbReference type="InterPro" id="IPR001444">
    <property type="entry name" value="Flag_bb_rod_N"/>
</dbReference>
<dbReference type="Pfam" id="PF00460">
    <property type="entry name" value="Flg_bb_rod"/>
    <property type="match status" value="1"/>
</dbReference>
<comment type="similarity">
    <text evidence="2 6">Belongs to the flagella basal body rod proteins family.</text>
</comment>
<dbReference type="InterPro" id="IPR019776">
    <property type="entry name" value="Flagellar_basal_body_rod_CS"/>
</dbReference>
<dbReference type="PANTHER" id="PTHR30435">
    <property type="entry name" value="FLAGELLAR PROTEIN"/>
    <property type="match status" value="1"/>
</dbReference>
<evidence type="ECO:0000256" key="1">
    <source>
        <dbReference type="ARBA" id="ARBA00004117"/>
    </source>
</evidence>
<evidence type="ECO:0000256" key="6">
    <source>
        <dbReference type="PIRNR" id="PIRNR002889"/>
    </source>
</evidence>
<keyword evidence="8" id="KW-0282">Flagellum</keyword>
<proteinExistence type="inferred from homology"/>
<evidence type="ECO:0000259" key="7">
    <source>
        <dbReference type="Pfam" id="PF00460"/>
    </source>
</evidence>
<protein>
    <recommendedName>
        <fullName evidence="3 6">Flagellar basal body rod protein FlgB</fullName>
    </recommendedName>
</protein>
<keyword evidence="8" id="KW-0969">Cilium</keyword>
<reference evidence="8 9" key="1">
    <citation type="submission" date="2018-11" db="EMBL/GenBank/DDBJ databases">
        <title>Genome sequencing of Paenibacillus lentus DSM25539(T).</title>
        <authorList>
            <person name="Kook J.-K."/>
            <person name="Park S.-N."/>
            <person name="Lim Y.K."/>
        </authorList>
    </citation>
    <scope>NUCLEOTIDE SEQUENCE [LARGE SCALE GENOMIC DNA]</scope>
    <source>
        <strain evidence="8 9">DSM 25539</strain>
    </source>
</reference>
<name>A0A3Q8S5R5_9BACL</name>
<keyword evidence="4 6" id="KW-0975">Bacterial flagellum</keyword>
<keyword evidence="8" id="KW-0966">Cell projection</keyword>
<dbReference type="PIRSF" id="PIRSF002889">
    <property type="entry name" value="Rod_FlgB"/>
    <property type="match status" value="1"/>
</dbReference>
<dbReference type="Proteomes" id="UP000273145">
    <property type="component" value="Chromosome"/>
</dbReference>
<sequence>MQLLNGVGFARLENAIQAAGTRQQVIANNIANVDTPYFKRSNVSFETLLQNELNGGMPTLRGYRTDSRHFIIGSSGKVPEPKITVDDRTAMNNNLNNVDIDSEMSLLAENKLRYDSYIEQLNYQIKMKRVATEGR</sequence>
<evidence type="ECO:0000256" key="3">
    <source>
        <dbReference type="ARBA" id="ARBA00014376"/>
    </source>
</evidence>
<feature type="domain" description="Flagellar basal body rod protein N-terminal" evidence="7">
    <location>
        <begin position="13"/>
        <end position="39"/>
    </location>
</feature>
<dbReference type="RefSeq" id="WP_125083959.1">
    <property type="nucleotide sequence ID" value="NZ_CP034248.1"/>
</dbReference>
<accession>A0A3Q8S5R5</accession>
<dbReference type="OrthoDB" id="9792068at2"/>
<evidence type="ECO:0000256" key="5">
    <source>
        <dbReference type="ARBA" id="ARBA00024934"/>
    </source>
</evidence>
<evidence type="ECO:0000313" key="8">
    <source>
        <dbReference type="EMBL" id="AZK47800.1"/>
    </source>
</evidence>
<evidence type="ECO:0000256" key="4">
    <source>
        <dbReference type="ARBA" id="ARBA00023143"/>
    </source>
</evidence>
<organism evidence="8 9">
    <name type="scientific">Paenibacillus lentus</name>
    <dbReference type="NCBI Taxonomy" id="1338368"/>
    <lineage>
        <taxon>Bacteria</taxon>
        <taxon>Bacillati</taxon>
        <taxon>Bacillota</taxon>
        <taxon>Bacilli</taxon>
        <taxon>Bacillales</taxon>
        <taxon>Paenibacillaceae</taxon>
        <taxon>Paenibacillus</taxon>
    </lineage>
</organism>
<evidence type="ECO:0000313" key="9">
    <source>
        <dbReference type="Proteomes" id="UP000273145"/>
    </source>
</evidence>
<comment type="subcellular location">
    <subcellularLocation>
        <location evidence="1 6">Bacterial flagellum basal body</location>
    </subcellularLocation>
</comment>
<gene>
    <name evidence="8" type="primary">flgB</name>
    <name evidence="8" type="ORF">EIM92_17880</name>
</gene>
<dbReference type="InterPro" id="IPR006300">
    <property type="entry name" value="FlgB"/>
</dbReference>
<dbReference type="NCBIfam" id="TIGR01396">
    <property type="entry name" value="FlgB"/>
    <property type="match status" value="1"/>
</dbReference>
<comment type="function">
    <text evidence="5 6">Structural component of flagellum, the bacterial motility apparatus. Part of the rod structure of flagellar basal body.</text>
</comment>
<dbReference type="PROSITE" id="PS00588">
    <property type="entry name" value="FLAGELLA_BB_ROD"/>
    <property type="match status" value="1"/>
</dbReference>
<dbReference type="PANTHER" id="PTHR30435:SF12">
    <property type="entry name" value="FLAGELLAR BASAL BODY ROD PROTEIN FLGB"/>
    <property type="match status" value="1"/>
</dbReference>
<dbReference type="AlphaFoldDB" id="A0A3Q8S5R5"/>
<keyword evidence="9" id="KW-1185">Reference proteome</keyword>